<dbReference type="Proteomes" id="UP001597641">
    <property type="component" value="Unassembled WGS sequence"/>
</dbReference>
<dbReference type="Pfam" id="PF07642">
    <property type="entry name" value="BBP2"/>
    <property type="match status" value="1"/>
</dbReference>
<organism evidence="1 2">
    <name type="scientific">Pontibacter toksunensis</name>
    <dbReference type="NCBI Taxonomy" id="1332631"/>
    <lineage>
        <taxon>Bacteria</taxon>
        <taxon>Pseudomonadati</taxon>
        <taxon>Bacteroidota</taxon>
        <taxon>Cytophagia</taxon>
        <taxon>Cytophagales</taxon>
        <taxon>Hymenobacteraceae</taxon>
        <taxon>Pontibacter</taxon>
    </lineage>
</organism>
<proteinExistence type="predicted"/>
<keyword evidence="2" id="KW-1185">Reference proteome</keyword>
<dbReference type="InterPro" id="IPR011486">
    <property type="entry name" value="BBP2"/>
</dbReference>
<gene>
    <name evidence="1" type="ORF">ACFS7Z_21830</name>
</gene>
<evidence type="ECO:0000313" key="1">
    <source>
        <dbReference type="EMBL" id="MFD3003020.1"/>
    </source>
</evidence>
<protein>
    <submittedName>
        <fullName evidence="1">Outer membrane beta-barrel protein</fullName>
    </submittedName>
</protein>
<evidence type="ECO:0000313" key="2">
    <source>
        <dbReference type="Proteomes" id="UP001597641"/>
    </source>
</evidence>
<name>A0ABW6BYZ3_9BACT</name>
<accession>A0ABW6BYZ3</accession>
<dbReference type="RefSeq" id="WP_377489727.1">
    <property type="nucleotide sequence ID" value="NZ_JBHUOX010000023.1"/>
</dbReference>
<sequence>MGFESVVSADNPTLTRSILAENSPYHLAGAKLSWGPSEKWELAALVLNSWQRNQRVPGSSLPSRGTQVTYSPSPATTLNWSTFIGTDDPDPTRRMRYFNNLYGQFQLSPKVSLITGFDVGVQQQAKWSPDLDLWLSPVAIGRLALSRRRAVACRGEYYQDKKGVIISTESPYGFKTTGVSANVDYTLQEGVMVRLEARRFTSPDPIFGRRARPVGDNFFIVGSIAVKVGP</sequence>
<comment type="caution">
    <text evidence="1">The sequence shown here is derived from an EMBL/GenBank/DDBJ whole genome shotgun (WGS) entry which is preliminary data.</text>
</comment>
<dbReference type="EMBL" id="JBHUOX010000023">
    <property type="protein sequence ID" value="MFD3003020.1"/>
    <property type="molecule type" value="Genomic_DNA"/>
</dbReference>
<reference evidence="2" key="1">
    <citation type="journal article" date="2019" name="Int. J. Syst. Evol. Microbiol.">
        <title>The Global Catalogue of Microorganisms (GCM) 10K type strain sequencing project: providing services to taxonomists for standard genome sequencing and annotation.</title>
        <authorList>
            <consortium name="The Broad Institute Genomics Platform"/>
            <consortium name="The Broad Institute Genome Sequencing Center for Infectious Disease"/>
            <person name="Wu L."/>
            <person name="Ma J."/>
        </authorList>
    </citation>
    <scope>NUCLEOTIDE SEQUENCE [LARGE SCALE GENOMIC DNA]</scope>
    <source>
        <strain evidence="2">KCTC 23984</strain>
    </source>
</reference>